<evidence type="ECO:0000256" key="1">
    <source>
        <dbReference type="SAM" id="Phobius"/>
    </source>
</evidence>
<sequence length="159" mass="17176">MAFGAFQYAAGVGWLTAISCILSRAFPESSYLFSSAQMGYTNVSPLVGNILGVLYSGFLDDRPSLYYAKQNQGYYEPEMGLYILHLPAVFMAGGITMFGATISRVSSSGLASAVLVITSHRSGDVFTVVAFMRNAISIAIPFATTPWIQRNDIQNMSIS</sequence>
<dbReference type="Proteomes" id="UP001213799">
    <property type="component" value="Unassembled WGS sequence"/>
</dbReference>
<gene>
    <name evidence="2" type="ORF">N7537_002903</name>
</gene>
<dbReference type="AlphaFoldDB" id="A0AAD6H9A7"/>
<feature type="transmembrane region" description="Helical" evidence="1">
    <location>
        <begin position="38"/>
        <end position="59"/>
    </location>
</feature>
<feature type="transmembrane region" description="Helical" evidence="1">
    <location>
        <begin position="6"/>
        <end position="26"/>
    </location>
</feature>
<reference evidence="2" key="2">
    <citation type="submission" date="2023-01" db="EMBL/GenBank/DDBJ databases">
        <authorList>
            <person name="Petersen C."/>
        </authorList>
    </citation>
    <scope>NUCLEOTIDE SEQUENCE</scope>
    <source>
        <strain evidence="2">IBT 12815</strain>
    </source>
</reference>
<keyword evidence="1" id="KW-0812">Transmembrane</keyword>
<dbReference type="EMBL" id="JAQJAE010000001">
    <property type="protein sequence ID" value="KAJ5617789.1"/>
    <property type="molecule type" value="Genomic_DNA"/>
</dbReference>
<dbReference type="GeneID" id="81584203"/>
<evidence type="ECO:0000313" key="2">
    <source>
        <dbReference type="EMBL" id="KAJ5617789.1"/>
    </source>
</evidence>
<protein>
    <submittedName>
        <fullName evidence="2">Major facilitator superfamily domain general substrate transporter</fullName>
    </submittedName>
</protein>
<reference evidence="2" key="1">
    <citation type="journal article" date="2023" name="IMA Fungus">
        <title>Comparative genomic study of the Penicillium genus elucidates a diverse pangenome and 15 lateral gene transfer events.</title>
        <authorList>
            <person name="Petersen C."/>
            <person name="Sorensen T."/>
            <person name="Nielsen M.R."/>
            <person name="Sondergaard T.E."/>
            <person name="Sorensen J.L."/>
            <person name="Fitzpatrick D.A."/>
            <person name="Frisvad J.C."/>
            <person name="Nielsen K.L."/>
        </authorList>
    </citation>
    <scope>NUCLEOTIDE SEQUENCE</scope>
    <source>
        <strain evidence="2">IBT 12815</strain>
    </source>
</reference>
<proteinExistence type="predicted"/>
<keyword evidence="3" id="KW-1185">Reference proteome</keyword>
<comment type="caution">
    <text evidence="2">The sequence shown here is derived from an EMBL/GenBank/DDBJ whole genome shotgun (WGS) entry which is preliminary data.</text>
</comment>
<feature type="transmembrane region" description="Helical" evidence="1">
    <location>
        <begin position="79"/>
        <end position="100"/>
    </location>
</feature>
<accession>A0AAD6H9A7</accession>
<keyword evidence="1" id="KW-1133">Transmembrane helix</keyword>
<keyword evidence="1" id="KW-0472">Membrane</keyword>
<name>A0AAD6H9A7_9EURO</name>
<evidence type="ECO:0000313" key="3">
    <source>
        <dbReference type="Proteomes" id="UP001213799"/>
    </source>
</evidence>
<dbReference type="RefSeq" id="XP_056758956.1">
    <property type="nucleotide sequence ID" value="XM_056893961.1"/>
</dbReference>
<organism evidence="2 3">
    <name type="scientific">Penicillium hordei</name>
    <dbReference type="NCBI Taxonomy" id="40994"/>
    <lineage>
        <taxon>Eukaryota</taxon>
        <taxon>Fungi</taxon>
        <taxon>Dikarya</taxon>
        <taxon>Ascomycota</taxon>
        <taxon>Pezizomycotina</taxon>
        <taxon>Eurotiomycetes</taxon>
        <taxon>Eurotiomycetidae</taxon>
        <taxon>Eurotiales</taxon>
        <taxon>Aspergillaceae</taxon>
        <taxon>Penicillium</taxon>
    </lineage>
</organism>